<accession>A0A1F6V9L0</accession>
<comment type="cofactor">
    <cofactor evidence="8 10">
        <name>Zn(2+)</name>
        <dbReference type="ChEBI" id="CHEBI:29105"/>
    </cofactor>
    <text evidence="8 10">Binds 1 zinc ion per subunit.</text>
</comment>
<reference evidence="11 12" key="1">
    <citation type="journal article" date="2016" name="Nat. Commun.">
        <title>Thousands of microbial genomes shed light on interconnected biogeochemical processes in an aquifer system.</title>
        <authorList>
            <person name="Anantharaman K."/>
            <person name="Brown C.T."/>
            <person name="Hug L.A."/>
            <person name="Sharon I."/>
            <person name="Castelle C.J."/>
            <person name="Probst A.J."/>
            <person name="Thomas B.C."/>
            <person name="Singh A."/>
            <person name="Wilkins M.J."/>
            <person name="Karaoz U."/>
            <person name="Brodie E.L."/>
            <person name="Williams K.H."/>
            <person name="Hubbard S.S."/>
            <person name="Banfield J.F."/>
        </authorList>
    </citation>
    <scope>NUCLEOTIDE SEQUENCE [LARGE SCALE GENOMIC DNA]</scope>
</reference>
<evidence type="ECO:0000256" key="3">
    <source>
        <dbReference type="ARBA" id="ARBA00018141"/>
    </source>
</evidence>
<feature type="active site" description="Proton acceptor" evidence="9">
    <location>
        <position position="35"/>
    </location>
</feature>
<evidence type="ECO:0000256" key="8">
    <source>
        <dbReference type="PIRNR" id="PIRNR006113"/>
    </source>
</evidence>
<feature type="binding site" evidence="10">
    <location>
        <position position="41"/>
    </location>
    <ligand>
        <name>Zn(2+)</name>
        <dbReference type="ChEBI" id="CHEBI:29105"/>
    </ligand>
</feature>
<comment type="caution">
    <text evidence="11">The sequence shown here is derived from an EMBL/GenBank/DDBJ whole genome shotgun (WGS) entry which is preliminary data.</text>
</comment>
<evidence type="ECO:0000256" key="6">
    <source>
        <dbReference type="ARBA" id="ARBA00023239"/>
    </source>
</evidence>
<dbReference type="EMBL" id="MFTP01000001">
    <property type="protein sequence ID" value="OGI66343.1"/>
    <property type="molecule type" value="Genomic_DNA"/>
</dbReference>
<feature type="binding site" evidence="10">
    <location>
        <position position="39"/>
    </location>
    <ligand>
        <name>Zn(2+)</name>
        <dbReference type="ChEBI" id="CHEBI:29105"/>
    </ligand>
</feature>
<evidence type="ECO:0000256" key="5">
    <source>
        <dbReference type="ARBA" id="ARBA00022833"/>
    </source>
</evidence>
<keyword evidence="6 8" id="KW-0456">Lyase</keyword>
<evidence type="ECO:0000256" key="7">
    <source>
        <dbReference type="ARBA" id="ARBA00048807"/>
    </source>
</evidence>
<comment type="pathway">
    <text evidence="1 8">Purine metabolism; 7-cyano-7-deazaguanine biosynthesis.</text>
</comment>
<protein>
    <recommendedName>
        <fullName evidence="3 8">6-carboxy-5,6,7,8-tetrahydropterin synthase</fullName>
        <ecNumber evidence="8">4.-.-.-</ecNumber>
    </recommendedName>
</protein>
<evidence type="ECO:0000313" key="11">
    <source>
        <dbReference type="EMBL" id="OGI66343.1"/>
    </source>
</evidence>
<keyword evidence="5 8" id="KW-0862">Zinc</keyword>
<dbReference type="InterPro" id="IPR007115">
    <property type="entry name" value="6-PTP_synth/QueD"/>
</dbReference>
<evidence type="ECO:0000256" key="4">
    <source>
        <dbReference type="ARBA" id="ARBA00022723"/>
    </source>
</evidence>
<dbReference type="GO" id="GO:0070497">
    <property type="term" value="F:6-carboxytetrahydropterin synthase activity"/>
    <property type="evidence" value="ECO:0007669"/>
    <property type="project" value="UniProtKB-EC"/>
</dbReference>
<feature type="binding site" evidence="10">
    <location>
        <position position="16"/>
    </location>
    <ligand>
        <name>Zn(2+)</name>
        <dbReference type="ChEBI" id="CHEBI:29105"/>
    </ligand>
</feature>
<comment type="catalytic activity">
    <reaction evidence="7 8">
        <text>7,8-dihydroneopterin 3'-triphosphate + H2O = 6-carboxy-5,6,7,8-tetrahydropterin + triphosphate + acetaldehyde + 2 H(+)</text>
        <dbReference type="Rhea" id="RHEA:27966"/>
        <dbReference type="ChEBI" id="CHEBI:15343"/>
        <dbReference type="ChEBI" id="CHEBI:15377"/>
        <dbReference type="ChEBI" id="CHEBI:15378"/>
        <dbReference type="ChEBI" id="CHEBI:18036"/>
        <dbReference type="ChEBI" id="CHEBI:58462"/>
        <dbReference type="ChEBI" id="CHEBI:61032"/>
        <dbReference type="EC" id="4.1.2.50"/>
    </reaction>
</comment>
<sequence>MKAVYLTKRFHFESAHRMLNTNFSEAENDEYFGKCQNVHGHNYVLEVTVAGIIDPEKGYFVNLHDLLSDIQNKVIDKIDHQYLNDILPGCKNKPVTIEVVSRWIWNNLNKELPQYNFYKLRLWETPDNSVEIYK</sequence>
<dbReference type="UniPathway" id="UPA00391"/>
<evidence type="ECO:0000256" key="2">
    <source>
        <dbReference type="ARBA" id="ARBA00008900"/>
    </source>
</evidence>
<evidence type="ECO:0000256" key="9">
    <source>
        <dbReference type="PIRSR" id="PIRSR006113-1"/>
    </source>
</evidence>
<keyword evidence="8" id="KW-0671">Queuosine biosynthesis</keyword>
<dbReference type="EC" id="4.-.-.-" evidence="8"/>
<gene>
    <name evidence="11" type="ORF">A2647_01890</name>
</gene>
<comment type="similarity">
    <text evidence="2 8">Belongs to the PTPS family. QueD subfamily.</text>
</comment>
<proteinExistence type="inferred from homology"/>
<organism evidence="11 12">
    <name type="scientific">Candidatus Nomurabacteria bacterium RIFCSPHIGHO2_01_FULL_40_24b</name>
    <dbReference type="NCBI Taxonomy" id="1801739"/>
    <lineage>
        <taxon>Bacteria</taxon>
        <taxon>Candidatus Nomuraibacteriota</taxon>
    </lineage>
</organism>
<name>A0A1F6V9L0_9BACT</name>
<dbReference type="Gene3D" id="3.30.479.10">
    <property type="entry name" value="6-pyruvoyl tetrahydropterin synthase/QueD"/>
    <property type="match status" value="1"/>
</dbReference>
<dbReference type="PANTHER" id="PTHR12589">
    <property type="entry name" value="PYRUVOYL TETRAHYDROBIOPTERIN SYNTHASE"/>
    <property type="match status" value="1"/>
</dbReference>
<dbReference type="PANTHER" id="PTHR12589:SF7">
    <property type="entry name" value="6-PYRUVOYL TETRAHYDROBIOPTERIN SYNTHASE"/>
    <property type="match status" value="1"/>
</dbReference>
<dbReference type="SUPFAM" id="SSF55620">
    <property type="entry name" value="Tetrahydrobiopterin biosynthesis enzymes-like"/>
    <property type="match status" value="1"/>
</dbReference>
<dbReference type="GO" id="GO:0046872">
    <property type="term" value="F:metal ion binding"/>
    <property type="evidence" value="ECO:0007669"/>
    <property type="project" value="UniProtKB-KW"/>
</dbReference>
<evidence type="ECO:0000256" key="1">
    <source>
        <dbReference type="ARBA" id="ARBA00005061"/>
    </source>
</evidence>
<dbReference type="Pfam" id="PF01242">
    <property type="entry name" value="PTPS"/>
    <property type="match status" value="1"/>
</dbReference>
<dbReference type="InterPro" id="IPR038418">
    <property type="entry name" value="6-PTP_synth/QueD_sf"/>
</dbReference>
<dbReference type="AlphaFoldDB" id="A0A1F6V9L0"/>
<feature type="active site" description="Charge relay system" evidence="9">
    <location>
        <position position="80"/>
    </location>
</feature>
<keyword evidence="4 8" id="KW-0479">Metal-binding</keyword>
<feature type="active site" description="Charge relay system" evidence="9">
    <location>
        <position position="124"/>
    </location>
</feature>
<evidence type="ECO:0000313" key="12">
    <source>
        <dbReference type="Proteomes" id="UP000177370"/>
    </source>
</evidence>
<dbReference type="GO" id="GO:0008616">
    <property type="term" value="P:tRNA queuosine(34) biosynthetic process"/>
    <property type="evidence" value="ECO:0007669"/>
    <property type="project" value="UniProtKB-KW"/>
</dbReference>
<evidence type="ECO:0000256" key="10">
    <source>
        <dbReference type="PIRSR" id="PIRSR006113-2"/>
    </source>
</evidence>
<dbReference type="Proteomes" id="UP000177370">
    <property type="component" value="Unassembled WGS sequence"/>
</dbReference>
<dbReference type="PIRSF" id="PIRSF006113">
    <property type="entry name" value="PTP_synth"/>
    <property type="match status" value="1"/>
</dbReference>